<proteinExistence type="predicted"/>
<dbReference type="AlphaFoldDB" id="A0A5A7N3K8"/>
<organism evidence="1 2">
    <name type="scientific">Iodidimonas nitroreducens</name>
    <dbReference type="NCBI Taxonomy" id="1236968"/>
    <lineage>
        <taxon>Bacteria</taxon>
        <taxon>Pseudomonadati</taxon>
        <taxon>Pseudomonadota</taxon>
        <taxon>Alphaproteobacteria</taxon>
        <taxon>Iodidimonadales</taxon>
        <taxon>Iodidimonadaceae</taxon>
        <taxon>Iodidimonas</taxon>
    </lineage>
</organism>
<gene>
    <name evidence="1" type="ORF">JCM17846_05440</name>
</gene>
<dbReference type="InterPro" id="IPR019285">
    <property type="entry name" value="DUF2336"/>
</dbReference>
<reference evidence="1 2" key="1">
    <citation type="submission" date="2019-09" db="EMBL/GenBank/DDBJ databases">
        <title>NBRP : Genome information of microbial organism related human and environment.</title>
        <authorList>
            <person name="Hattori M."/>
            <person name="Oshima K."/>
            <person name="Inaba H."/>
            <person name="Suda W."/>
            <person name="Sakamoto M."/>
            <person name="Iino T."/>
            <person name="Kitahara M."/>
            <person name="Oshida Y."/>
            <person name="Iida T."/>
            <person name="Kudo T."/>
            <person name="Itoh T."/>
            <person name="Ohkuma M."/>
        </authorList>
    </citation>
    <scope>NUCLEOTIDE SEQUENCE [LARGE SCALE GENOMIC DNA]</scope>
    <source>
        <strain evidence="1 2">Q-1</strain>
    </source>
</reference>
<sequence length="369" mass="40005">MSTPPSLSRSDVAKLLAEPSAENRAEAARKVGAYFSSDSLKGPERELAEDIFRAFVLDAEVRVRKALAETLKDNPDLPADVARSLASDVNEVALPIIEYSAVLKDEDLLKIIGSADSDRQIAVAKRAEVSSDIADALADSGNEDVVSTLVGNEGAQIKDTTFERVLKTYAGSDAVKTPLAHRQKLPLAVAERLVSLVTENLRDHLVTHHELSPSVATDLLLESRERATVSLLSPGKAALDVLVLVDQLYVHGRLTPTLIIRALCMGDTTFFEAALAKRAGISAANAWKLVHDKGDLGLPRLFEKAGMPKALQHVGRIGVSIADEMSLTSGDDRNLFRKIMIERVLTQIDQDLDTENLDYLIGKLGRKSN</sequence>
<accession>A0A5A7N3K8</accession>
<dbReference type="PIRSF" id="PIRSF035865">
    <property type="entry name" value="UCP035865"/>
    <property type="match status" value="1"/>
</dbReference>
<dbReference type="InterPro" id="IPR014598">
    <property type="entry name" value="UCP035865"/>
</dbReference>
<dbReference type="Proteomes" id="UP000324996">
    <property type="component" value="Unassembled WGS sequence"/>
</dbReference>
<comment type="caution">
    <text evidence="1">The sequence shown here is derived from an EMBL/GenBank/DDBJ whole genome shotgun (WGS) entry which is preliminary data.</text>
</comment>
<evidence type="ECO:0008006" key="3">
    <source>
        <dbReference type="Google" id="ProtNLM"/>
    </source>
</evidence>
<dbReference type="EMBL" id="BKCN01000002">
    <property type="protein sequence ID" value="GER02862.1"/>
    <property type="molecule type" value="Genomic_DNA"/>
</dbReference>
<keyword evidence="2" id="KW-1185">Reference proteome</keyword>
<dbReference type="Pfam" id="PF10098">
    <property type="entry name" value="DUF2336"/>
    <property type="match status" value="1"/>
</dbReference>
<evidence type="ECO:0000313" key="1">
    <source>
        <dbReference type="EMBL" id="GER02862.1"/>
    </source>
</evidence>
<protein>
    <recommendedName>
        <fullName evidence="3">DUF2336 domain-containing protein</fullName>
    </recommendedName>
</protein>
<evidence type="ECO:0000313" key="2">
    <source>
        <dbReference type="Proteomes" id="UP000324996"/>
    </source>
</evidence>
<dbReference type="RefSeq" id="WP_042086681.1">
    <property type="nucleotide sequence ID" value="NZ_BKCN01000002.1"/>
</dbReference>
<name>A0A5A7N3K8_9PROT</name>